<dbReference type="EMBL" id="CP014691">
    <property type="protein sequence ID" value="AQS87173.1"/>
    <property type="molecule type" value="Genomic_DNA"/>
</dbReference>
<dbReference type="SUPFAM" id="SSF52540">
    <property type="entry name" value="P-loop containing nucleoside triphosphate hydrolases"/>
    <property type="match status" value="1"/>
</dbReference>
<dbReference type="KEGG" id="nch:A0U93_03610"/>
<dbReference type="Gene3D" id="3.40.50.300">
    <property type="entry name" value="P-loop containing nucleotide triphosphate hydrolases"/>
    <property type="match status" value="1"/>
</dbReference>
<dbReference type="AlphaFoldDB" id="A0A1U9KN10"/>
<protein>
    <submittedName>
        <fullName evidence="1">ABC transporter ATP-binding protein</fullName>
    </submittedName>
</protein>
<evidence type="ECO:0000313" key="2">
    <source>
        <dbReference type="Proteomes" id="UP000188604"/>
    </source>
</evidence>
<keyword evidence="1" id="KW-0547">Nucleotide-binding</keyword>
<gene>
    <name evidence="1" type="ORF">A0U93_03610</name>
</gene>
<evidence type="ECO:0000313" key="1">
    <source>
        <dbReference type="EMBL" id="AQS87173.1"/>
    </source>
</evidence>
<organism evidence="1 2">
    <name type="scientific">Neoasaia chiangmaiensis</name>
    <dbReference type="NCBI Taxonomy" id="320497"/>
    <lineage>
        <taxon>Bacteria</taxon>
        <taxon>Pseudomonadati</taxon>
        <taxon>Pseudomonadota</taxon>
        <taxon>Alphaproteobacteria</taxon>
        <taxon>Acetobacterales</taxon>
        <taxon>Acetobacteraceae</taxon>
        <taxon>Neoasaia</taxon>
    </lineage>
</organism>
<dbReference type="STRING" id="320497.A0U93_03610"/>
<dbReference type="InterPro" id="IPR027417">
    <property type="entry name" value="P-loop_NTPase"/>
</dbReference>
<dbReference type="GO" id="GO:0005524">
    <property type="term" value="F:ATP binding"/>
    <property type="evidence" value="ECO:0007669"/>
    <property type="project" value="UniProtKB-KW"/>
</dbReference>
<keyword evidence="1" id="KW-0067">ATP-binding</keyword>
<name>A0A1U9KN10_9PROT</name>
<proteinExistence type="predicted"/>
<dbReference type="RefSeq" id="WP_077806146.1">
    <property type="nucleotide sequence ID" value="NZ_BJXS01000008.1"/>
</dbReference>
<keyword evidence="2" id="KW-1185">Reference proteome</keyword>
<dbReference type="Proteomes" id="UP000188604">
    <property type="component" value="Chromosome"/>
</dbReference>
<sequence>MSHYWGATVEMAQARPISDDMGLLSVSYNFRLMPGDCALIRSRDVQRTALFADLCSGMIPLRSGTLRCMGLEWSKLNERRSWALRGRIGRVAQSGSWIDLFDTHMNILMPQLHHTRSPTDELIARATQLSANFGLPGLPVLPPSRLGALDLRRAALVRAFLGEPDLLLLEEPVGTDNPDLMSAFLAALTRARDAGTAVIWFARDEVVWQPYRDQATHCLRLLDEGLFPMRGTP</sequence>
<reference evidence="1 2" key="1">
    <citation type="submission" date="2016-03" db="EMBL/GenBank/DDBJ databases">
        <title>Acetic acid bacteria sequencing.</title>
        <authorList>
            <person name="Brandt J."/>
            <person name="Jakob F."/>
            <person name="Vogel R.F."/>
        </authorList>
    </citation>
    <scope>NUCLEOTIDE SEQUENCE [LARGE SCALE GENOMIC DNA]</scope>
    <source>
        <strain evidence="1 2">NBRC 101099</strain>
    </source>
</reference>
<dbReference type="OrthoDB" id="7277945at2"/>
<accession>A0A1U9KN10</accession>